<feature type="transmembrane region" description="Helical" evidence="1">
    <location>
        <begin position="176"/>
        <end position="196"/>
    </location>
</feature>
<feature type="transmembrane region" description="Helical" evidence="1">
    <location>
        <begin position="226"/>
        <end position="249"/>
    </location>
</feature>
<feature type="domain" description="DUF5009" evidence="2">
    <location>
        <begin position="10"/>
        <end position="212"/>
    </location>
</feature>
<evidence type="ECO:0000259" key="2">
    <source>
        <dbReference type="Pfam" id="PF16401"/>
    </source>
</evidence>
<keyword evidence="1" id="KW-0812">Transmembrane</keyword>
<feature type="transmembrane region" description="Helical" evidence="1">
    <location>
        <begin position="294"/>
        <end position="313"/>
    </location>
</feature>
<feature type="transmembrane region" description="Helical" evidence="1">
    <location>
        <begin position="144"/>
        <end position="164"/>
    </location>
</feature>
<accession>A0A7D4Q2X1</accession>
<feature type="transmembrane region" description="Helical" evidence="1">
    <location>
        <begin position="261"/>
        <end position="282"/>
    </location>
</feature>
<evidence type="ECO:0000313" key="4">
    <source>
        <dbReference type="Proteomes" id="UP000505355"/>
    </source>
</evidence>
<dbReference type="PANTHER" id="PTHR31061:SF24">
    <property type="entry name" value="LD22376P"/>
    <property type="match status" value="1"/>
</dbReference>
<dbReference type="RefSeq" id="WP_173414597.1">
    <property type="nucleotide sequence ID" value="NZ_CP054139.1"/>
</dbReference>
<dbReference type="PANTHER" id="PTHR31061">
    <property type="entry name" value="LD22376P"/>
    <property type="match status" value="1"/>
</dbReference>
<feature type="transmembrane region" description="Helical" evidence="1">
    <location>
        <begin position="47"/>
        <end position="68"/>
    </location>
</feature>
<feature type="transmembrane region" description="Helical" evidence="1">
    <location>
        <begin position="7"/>
        <end position="25"/>
    </location>
</feature>
<protein>
    <submittedName>
        <fullName evidence="3">DUF5009 domain-containing protein</fullName>
    </submittedName>
</protein>
<dbReference type="KEGG" id="mmab:HQ865_09110"/>
<feature type="transmembrane region" description="Helical" evidence="1">
    <location>
        <begin position="364"/>
        <end position="382"/>
    </location>
</feature>
<gene>
    <name evidence="3" type="ORF">HQ865_09110</name>
</gene>
<keyword evidence="4" id="KW-1185">Reference proteome</keyword>
<dbReference type="EMBL" id="CP054139">
    <property type="protein sequence ID" value="QKJ29907.1"/>
    <property type="molecule type" value="Genomic_DNA"/>
</dbReference>
<feature type="transmembrane region" description="Helical" evidence="1">
    <location>
        <begin position="80"/>
        <end position="100"/>
    </location>
</feature>
<evidence type="ECO:0000256" key="1">
    <source>
        <dbReference type="SAM" id="Phobius"/>
    </source>
</evidence>
<dbReference type="Pfam" id="PF16401">
    <property type="entry name" value="DUF5009"/>
    <property type="match status" value="1"/>
</dbReference>
<dbReference type="AlphaFoldDB" id="A0A7D4Q2X1"/>
<keyword evidence="1" id="KW-0472">Membrane</keyword>
<feature type="transmembrane region" description="Helical" evidence="1">
    <location>
        <begin position="201"/>
        <end position="220"/>
    </location>
</feature>
<proteinExistence type="predicted"/>
<organism evidence="3 4">
    <name type="scientific">Mucilaginibacter mali</name>
    <dbReference type="NCBI Taxonomy" id="2740462"/>
    <lineage>
        <taxon>Bacteria</taxon>
        <taxon>Pseudomonadati</taxon>
        <taxon>Bacteroidota</taxon>
        <taxon>Sphingobacteriia</taxon>
        <taxon>Sphingobacteriales</taxon>
        <taxon>Sphingobacteriaceae</taxon>
        <taxon>Mucilaginibacter</taxon>
    </lineage>
</organism>
<name>A0A7D4Q2X1_9SPHI</name>
<feature type="transmembrane region" description="Helical" evidence="1">
    <location>
        <begin position="112"/>
        <end position="132"/>
    </location>
</feature>
<keyword evidence="1" id="KW-1133">Transmembrane helix</keyword>
<reference evidence="3 4" key="1">
    <citation type="submission" date="2020-05" db="EMBL/GenBank/DDBJ databases">
        <title>Mucilaginibacter mali sp. nov.</title>
        <authorList>
            <person name="Kim H.S."/>
            <person name="Lee K.C."/>
            <person name="Suh M.K."/>
            <person name="Kim J.-S."/>
            <person name="Han K.-I."/>
            <person name="Eom M.K."/>
            <person name="Shin Y.K."/>
            <person name="Lee J.-S."/>
        </authorList>
    </citation>
    <scope>NUCLEOTIDE SEQUENCE [LARGE SCALE GENOMIC DNA]</scope>
    <source>
        <strain evidence="3 4">G2-14</strain>
    </source>
</reference>
<evidence type="ECO:0000313" key="3">
    <source>
        <dbReference type="EMBL" id="QKJ29907.1"/>
    </source>
</evidence>
<dbReference type="InterPro" id="IPR032176">
    <property type="entry name" value="DUF5009"/>
</dbReference>
<sequence length="391" mass="43463">MRQLPKRLLSIDVLRAITMMLMIFVNDADGIRNIPGWIGHADNYPDALGFADIIFPAFLFIVGLSLPFAIKNRIKSGKSFFSILIYILTRGAALLIMGFFHVNLDDYNSRAAIMSKPVWAILSNLAFFMIWLDYPETLSKAKQYTLVGTGIATLIFLAVIFKGGEGDDLHGMEASWWGILGIIGWAYLVCALVYLLSKGRIVVLIIVFAALLGINIALHAHIMHGWFPVIGDASAAALVMGGVVVTEVFGMLLEHGQTNRVWWFLYISGVIALVSGFIIRPYTGGISKIHSTPSWVLICSGITILSFAVLVYVVDIKGKKDWFKFISPAGTNTLTCYLIPYLQYFIFKLCHIRYAHFINTGGLGLLRSAVTSLIIIWLVGLMEKRHLRLKI</sequence>
<feature type="transmembrane region" description="Helical" evidence="1">
    <location>
        <begin position="325"/>
        <end position="344"/>
    </location>
</feature>
<dbReference type="Proteomes" id="UP000505355">
    <property type="component" value="Chromosome"/>
</dbReference>